<keyword evidence="2" id="KW-1185">Reference proteome</keyword>
<sequence>MRNLPNFHLTIFYFLSIFIFISCSKDSNDDPNPFETTVTTSDFSVSMDENPSDGFVIGTVSGTTNQGSVTFSIMEQTPANAFTIDAASGELKVLNKVLFDFETNPTIT</sequence>
<dbReference type="RefSeq" id="WP_290255511.1">
    <property type="nucleotide sequence ID" value="NZ_JAUGQQ010000016.1"/>
</dbReference>
<feature type="non-terminal residue" evidence="1">
    <location>
        <position position="108"/>
    </location>
</feature>
<dbReference type="InterPro" id="IPR015919">
    <property type="entry name" value="Cadherin-like_sf"/>
</dbReference>
<evidence type="ECO:0000313" key="2">
    <source>
        <dbReference type="Proteomes" id="UP001244787"/>
    </source>
</evidence>
<name>A0ABT8DN42_9FLAO</name>
<dbReference type="EMBL" id="JAUGQQ010000016">
    <property type="protein sequence ID" value="MDN3725419.1"/>
    <property type="molecule type" value="Genomic_DNA"/>
</dbReference>
<proteinExistence type="predicted"/>
<dbReference type="SUPFAM" id="SSF49313">
    <property type="entry name" value="Cadherin-like"/>
    <property type="match status" value="1"/>
</dbReference>
<organism evidence="1 2">
    <name type="scientific">Aequorivita aurantiaca</name>
    <dbReference type="NCBI Taxonomy" id="3053356"/>
    <lineage>
        <taxon>Bacteria</taxon>
        <taxon>Pseudomonadati</taxon>
        <taxon>Bacteroidota</taxon>
        <taxon>Flavobacteriia</taxon>
        <taxon>Flavobacteriales</taxon>
        <taxon>Flavobacteriaceae</taxon>
        <taxon>Aequorivita</taxon>
    </lineage>
</organism>
<dbReference type="CDD" id="cd11304">
    <property type="entry name" value="Cadherin_repeat"/>
    <property type="match status" value="1"/>
</dbReference>
<reference evidence="1 2" key="1">
    <citation type="submission" date="2023-06" db="EMBL/GenBank/DDBJ databases">
        <authorList>
            <person name="Ye Y.-Q."/>
            <person name="Du Z.-J."/>
        </authorList>
    </citation>
    <scope>NUCLEOTIDE SEQUENCE [LARGE SCALE GENOMIC DNA]</scope>
    <source>
        <strain evidence="1 2">SDUM287046</strain>
    </source>
</reference>
<comment type="caution">
    <text evidence="1">The sequence shown here is derived from an EMBL/GenBank/DDBJ whole genome shotgun (WGS) entry which is preliminary data.</text>
</comment>
<accession>A0ABT8DN42</accession>
<evidence type="ECO:0000313" key="1">
    <source>
        <dbReference type="EMBL" id="MDN3725419.1"/>
    </source>
</evidence>
<protein>
    <submittedName>
        <fullName evidence="1">Cadherin repeat domain-containing protein</fullName>
    </submittedName>
</protein>
<dbReference type="PROSITE" id="PS51257">
    <property type="entry name" value="PROKAR_LIPOPROTEIN"/>
    <property type="match status" value="1"/>
</dbReference>
<dbReference type="Proteomes" id="UP001244787">
    <property type="component" value="Unassembled WGS sequence"/>
</dbReference>
<gene>
    <name evidence="1" type="ORF">QRD02_13605</name>
</gene>
<dbReference type="Gene3D" id="2.60.40.60">
    <property type="entry name" value="Cadherins"/>
    <property type="match status" value="1"/>
</dbReference>